<dbReference type="GO" id="GO:0045121">
    <property type="term" value="C:membrane raft"/>
    <property type="evidence" value="ECO:0007669"/>
    <property type="project" value="InterPro"/>
</dbReference>
<organism evidence="7 8">
    <name type="scientific">Tetrapisispora phaffii (strain ATCC 24235 / CBS 4417 / NBRC 1672 / NRRL Y-8282 / UCD 70-5)</name>
    <name type="common">Yeast</name>
    <name type="synonym">Fabospora phaffii</name>
    <dbReference type="NCBI Taxonomy" id="1071381"/>
    <lineage>
        <taxon>Eukaryota</taxon>
        <taxon>Fungi</taxon>
        <taxon>Dikarya</taxon>
        <taxon>Ascomycota</taxon>
        <taxon>Saccharomycotina</taxon>
        <taxon>Saccharomycetes</taxon>
        <taxon>Saccharomycetales</taxon>
        <taxon>Saccharomycetaceae</taxon>
        <taxon>Tetrapisispora</taxon>
    </lineage>
</organism>
<evidence type="ECO:0000256" key="4">
    <source>
        <dbReference type="ARBA" id="ARBA00023139"/>
    </source>
</evidence>
<protein>
    <submittedName>
        <fullName evidence="7">Uncharacterized protein</fullName>
    </submittedName>
</protein>
<dbReference type="InterPro" id="IPR028209">
    <property type="entry name" value="LAMTOR1/MEH1"/>
</dbReference>
<keyword evidence="6" id="KW-0175">Coiled coil</keyword>
<dbReference type="RefSeq" id="XP_003686615.1">
    <property type="nucleotide sequence ID" value="XM_003686567.1"/>
</dbReference>
<accession>G8BWA3</accession>
<dbReference type="GO" id="GO:0001919">
    <property type="term" value="P:regulation of receptor recycling"/>
    <property type="evidence" value="ECO:0007669"/>
    <property type="project" value="InterPro"/>
</dbReference>
<keyword evidence="5" id="KW-0449">Lipoprotein</keyword>
<dbReference type="GO" id="GO:0016237">
    <property type="term" value="P:microautophagy"/>
    <property type="evidence" value="ECO:0007669"/>
    <property type="project" value="EnsemblFungi"/>
</dbReference>
<dbReference type="GO" id="GO:0043410">
    <property type="term" value="P:positive regulation of MAPK cascade"/>
    <property type="evidence" value="ECO:0007669"/>
    <property type="project" value="InterPro"/>
</dbReference>
<dbReference type="GO" id="GO:0032008">
    <property type="term" value="P:positive regulation of TOR signaling"/>
    <property type="evidence" value="ECO:0007669"/>
    <property type="project" value="InterPro"/>
</dbReference>
<proteinExistence type="predicted"/>
<evidence type="ECO:0000256" key="3">
    <source>
        <dbReference type="ARBA" id="ARBA00023136"/>
    </source>
</evidence>
<sequence>MGIIFSCCREDSSDEDEALLREHQSGYGGVDESSEYEDRLSAKILKEQEQKLQQRNEELREIVENLNGKLIDISMVSNSDIVVQSSDLDDTARSQLAEQKNNDNYMELEQGQDAGQVQYQENEQLQEQVRKHQPTISQLDSKTLTSAMRGALKTLHDSIFSELDDSLTKAALKNTKELTMSL</sequence>
<keyword evidence="2" id="KW-0519">Myristate</keyword>
<comment type="subcellular location">
    <subcellularLocation>
        <location evidence="1">Endomembrane system</location>
    </subcellularLocation>
</comment>
<dbReference type="GO" id="GO:0072665">
    <property type="term" value="P:protein localization to vacuole"/>
    <property type="evidence" value="ECO:0007669"/>
    <property type="project" value="EnsemblFungi"/>
</dbReference>
<dbReference type="eggNOG" id="ENOG502S74H">
    <property type="taxonomic scope" value="Eukaryota"/>
</dbReference>
<reference evidence="7 8" key="1">
    <citation type="journal article" date="2011" name="Proc. Natl. Acad. Sci. U.S.A.">
        <title>Evolutionary erosion of yeast sex chromosomes by mating-type switching accidents.</title>
        <authorList>
            <person name="Gordon J.L."/>
            <person name="Armisen D."/>
            <person name="Proux-Wera E."/>
            <person name="Oheigeartaigh S.S."/>
            <person name="Byrne K.P."/>
            <person name="Wolfe K.H."/>
        </authorList>
    </citation>
    <scope>NUCLEOTIDE SEQUENCE [LARGE SCALE GENOMIC DNA]</scope>
    <source>
        <strain evidence="8">ATCC 24235 / CBS 4417 / NBRC 1672 / NRRL Y-8282 / UCD 70-5</strain>
    </source>
</reference>
<dbReference type="OrthoDB" id="4067878at2759"/>
<evidence type="ECO:0000256" key="2">
    <source>
        <dbReference type="ARBA" id="ARBA00022707"/>
    </source>
</evidence>
<dbReference type="KEGG" id="tpf:TPHA_0G03410"/>
<dbReference type="Proteomes" id="UP000005666">
    <property type="component" value="Chromosome 7"/>
</dbReference>
<dbReference type="GO" id="GO:0071986">
    <property type="term" value="C:Ragulator complex"/>
    <property type="evidence" value="ECO:0007669"/>
    <property type="project" value="EnsemblFungi"/>
</dbReference>
<dbReference type="HOGENOM" id="CLU_136947_0_0_1"/>
<dbReference type="SMART" id="SM01262">
    <property type="entry name" value="LAMTOR"/>
    <property type="match status" value="1"/>
</dbReference>
<dbReference type="AlphaFoldDB" id="G8BWA3"/>
<evidence type="ECO:0000313" key="8">
    <source>
        <dbReference type="Proteomes" id="UP000005666"/>
    </source>
</evidence>
<dbReference type="GO" id="GO:0000329">
    <property type="term" value="C:fungal-type vacuole membrane"/>
    <property type="evidence" value="ECO:0007669"/>
    <property type="project" value="EnsemblFungi"/>
</dbReference>
<gene>
    <name evidence="7" type="primary">TPHA0G03410</name>
    <name evidence="7" type="ordered locus">TPHA_0G03410</name>
</gene>
<dbReference type="Pfam" id="PF15454">
    <property type="entry name" value="LAMTOR"/>
    <property type="match status" value="1"/>
</dbReference>
<keyword evidence="4" id="KW-0564">Palmitate</keyword>
<evidence type="ECO:0000256" key="1">
    <source>
        <dbReference type="ARBA" id="ARBA00004308"/>
    </source>
</evidence>
<dbReference type="GO" id="GO:0032456">
    <property type="term" value="P:endocytic recycling"/>
    <property type="evidence" value="ECO:0007669"/>
    <property type="project" value="EnsemblFungi"/>
</dbReference>
<evidence type="ECO:0000256" key="5">
    <source>
        <dbReference type="ARBA" id="ARBA00023288"/>
    </source>
</evidence>
<name>G8BWA3_TETPH</name>
<keyword evidence="3" id="KW-0472">Membrane</keyword>
<dbReference type="EMBL" id="HE612862">
    <property type="protein sequence ID" value="CCE64181.1"/>
    <property type="molecule type" value="Genomic_DNA"/>
</dbReference>
<feature type="coiled-coil region" evidence="6">
    <location>
        <begin position="42"/>
        <end position="69"/>
    </location>
</feature>
<keyword evidence="8" id="KW-1185">Reference proteome</keyword>
<evidence type="ECO:0000256" key="6">
    <source>
        <dbReference type="SAM" id="Coils"/>
    </source>
</evidence>
<dbReference type="GO" id="GO:0031902">
    <property type="term" value="C:late endosome membrane"/>
    <property type="evidence" value="ECO:0007669"/>
    <property type="project" value="EnsemblFungi"/>
</dbReference>
<dbReference type="GeneID" id="11535879"/>
<dbReference type="GO" id="GO:0071230">
    <property type="term" value="P:cellular response to amino acid stimulus"/>
    <property type="evidence" value="ECO:0007669"/>
    <property type="project" value="InterPro"/>
</dbReference>
<dbReference type="STRING" id="1071381.G8BWA3"/>
<dbReference type="GO" id="GO:0007035">
    <property type="term" value="P:vacuolar acidification"/>
    <property type="evidence" value="ECO:0007669"/>
    <property type="project" value="EnsemblFungi"/>
</dbReference>
<evidence type="ECO:0000313" key="7">
    <source>
        <dbReference type="EMBL" id="CCE64181.1"/>
    </source>
</evidence>